<dbReference type="AlphaFoldDB" id="A0A8S1RCZ5"/>
<evidence type="ECO:0000313" key="1">
    <source>
        <dbReference type="EMBL" id="CAD8125213.1"/>
    </source>
</evidence>
<reference evidence="1" key="1">
    <citation type="submission" date="2021-01" db="EMBL/GenBank/DDBJ databases">
        <authorList>
            <consortium name="Genoscope - CEA"/>
            <person name="William W."/>
        </authorList>
    </citation>
    <scope>NUCLEOTIDE SEQUENCE</scope>
</reference>
<dbReference type="Proteomes" id="UP000692954">
    <property type="component" value="Unassembled WGS sequence"/>
</dbReference>
<dbReference type="OrthoDB" id="288977at2759"/>
<keyword evidence="2" id="KW-1185">Reference proteome</keyword>
<dbReference type="EMBL" id="CAJJDN010000157">
    <property type="protein sequence ID" value="CAD8125213.1"/>
    <property type="molecule type" value="Genomic_DNA"/>
</dbReference>
<name>A0A8S1RCZ5_9CILI</name>
<protein>
    <submittedName>
        <fullName evidence="1">Uncharacterized protein</fullName>
    </submittedName>
</protein>
<organism evidence="1 2">
    <name type="scientific">Paramecium sonneborni</name>
    <dbReference type="NCBI Taxonomy" id="65129"/>
    <lineage>
        <taxon>Eukaryota</taxon>
        <taxon>Sar</taxon>
        <taxon>Alveolata</taxon>
        <taxon>Ciliophora</taxon>
        <taxon>Intramacronucleata</taxon>
        <taxon>Oligohymenophorea</taxon>
        <taxon>Peniculida</taxon>
        <taxon>Parameciidae</taxon>
        <taxon>Paramecium</taxon>
    </lineage>
</organism>
<evidence type="ECO:0000313" key="2">
    <source>
        <dbReference type="Proteomes" id="UP000692954"/>
    </source>
</evidence>
<proteinExistence type="predicted"/>
<sequence>MIIYKILIYLLVLKSNGCKIRGILQTRKSFPANNVVVSFKKSETISNKQGEFELEIDNNTVEGELSFNLADQYKMQMNIKRSDCPIDLGIIILDNKKSVKTSITGCIIKSDNLQAVSDSSIKIIYDQPTLLDIQEVKTGEDGCFLAQNKLMKLLIYQASISINLQGYLSQQLIVQLFDQYIADIGQIELKPNYYVVNLQININRNCQQNETKIQNKNAVQISFSCGIEYKDQFMTQKDINQIKLDQAFKVGYQYTCGIMAMNPNCGILYSIIKVKEEANITTDMGFSPQEIKKKKVLSSTKFTGRVLEMESLSCIDRVMDAISDVKILYYIEFTQKQLINSTLSDKDGYFNLYAENPLINGQFNGIFIFQKDGYLSNEVDITYNTMNKDQEYQIGTIELINMNGLKEC</sequence>
<accession>A0A8S1RCZ5</accession>
<gene>
    <name evidence="1" type="ORF">PSON_ATCC_30995.1.T1570048</name>
</gene>
<comment type="caution">
    <text evidence="1">The sequence shown here is derived from an EMBL/GenBank/DDBJ whole genome shotgun (WGS) entry which is preliminary data.</text>
</comment>